<evidence type="ECO:0000256" key="1">
    <source>
        <dbReference type="ARBA" id="ARBA00023015"/>
    </source>
</evidence>
<evidence type="ECO:0000313" key="6">
    <source>
        <dbReference type="EMBL" id="SUN59785.1"/>
    </source>
</evidence>
<dbReference type="GO" id="GO:0003677">
    <property type="term" value="F:DNA binding"/>
    <property type="evidence" value="ECO:0007669"/>
    <property type="project" value="UniProtKB-KW"/>
</dbReference>
<dbReference type="PROSITE" id="PS50042">
    <property type="entry name" value="CNMP_BINDING_3"/>
    <property type="match status" value="1"/>
</dbReference>
<dbReference type="Proteomes" id="UP000254924">
    <property type="component" value="Unassembled WGS sequence"/>
</dbReference>
<evidence type="ECO:0000256" key="3">
    <source>
        <dbReference type="ARBA" id="ARBA00023163"/>
    </source>
</evidence>
<dbReference type="AlphaFoldDB" id="A0A380K5E2"/>
<dbReference type="SUPFAM" id="SSF51206">
    <property type="entry name" value="cAMP-binding domain-like"/>
    <property type="match status" value="1"/>
</dbReference>
<keyword evidence="3" id="KW-0804">Transcription</keyword>
<gene>
    <name evidence="6" type="primary">yeiL</name>
    <name evidence="6" type="ORF">NCTC12224_00570</name>
</gene>
<dbReference type="InterPro" id="IPR036390">
    <property type="entry name" value="WH_DNA-bd_sf"/>
</dbReference>
<dbReference type="GO" id="GO:0003700">
    <property type="term" value="F:DNA-binding transcription factor activity"/>
    <property type="evidence" value="ECO:0007669"/>
    <property type="project" value="TreeGrafter"/>
</dbReference>
<dbReference type="SUPFAM" id="SSF46785">
    <property type="entry name" value="Winged helix' DNA-binding domain"/>
    <property type="match status" value="1"/>
</dbReference>
<dbReference type="PROSITE" id="PS51063">
    <property type="entry name" value="HTH_CRP_2"/>
    <property type="match status" value="1"/>
</dbReference>
<dbReference type="InterPro" id="IPR018490">
    <property type="entry name" value="cNMP-bd_dom_sf"/>
</dbReference>
<dbReference type="Pfam" id="PF00027">
    <property type="entry name" value="cNMP_binding"/>
    <property type="match status" value="1"/>
</dbReference>
<feature type="domain" description="Cyclic nucleotide-binding" evidence="4">
    <location>
        <begin position="23"/>
        <end position="98"/>
    </location>
</feature>
<dbReference type="GO" id="GO:0005829">
    <property type="term" value="C:cytosol"/>
    <property type="evidence" value="ECO:0007669"/>
    <property type="project" value="TreeGrafter"/>
</dbReference>
<keyword evidence="2" id="KW-0238">DNA-binding</keyword>
<organism evidence="6 7">
    <name type="scientific">Streptococcus hyointestinalis</name>
    <dbReference type="NCBI Taxonomy" id="1337"/>
    <lineage>
        <taxon>Bacteria</taxon>
        <taxon>Bacillati</taxon>
        <taxon>Bacillota</taxon>
        <taxon>Bacilli</taxon>
        <taxon>Lactobacillales</taxon>
        <taxon>Streptococcaceae</taxon>
        <taxon>Streptococcus</taxon>
    </lineage>
</organism>
<dbReference type="SMART" id="SM00100">
    <property type="entry name" value="cNMP"/>
    <property type="match status" value="1"/>
</dbReference>
<evidence type="ECO:0000259" key="4">
    <source>
        <dbReference type="PROSITE" id="PS50042"/>
    </source>
</evidence>
<dbReference type="InterPro" id="IPR050397">
    <property type="entry name" value="Env_Response_Regulators"/>
</dbReference>
<dbReference type="OrthoDB" id="581021at2"/>
<evidence type="ECO:0000256" key="2">
    <source>
        <dbReference type="ARBA" id="ARBA00023125"/>
    </source>
</evidence>
<dbReference type="Gene3D" id="2.60.120.10">
    <property type="entry name" value="Jelly Rolls"/>
    <property type="match status" value="1"/>
</dbReference>
<dbReference type="PANTHER" id="PTHR24567:SF26">
    <property type="entry name" value="REGULATORY PROTEIN YEIL"/>
    <property type="match status" value="1"/>
</dbReference>
<dbReference type="InterPro" id="IPR012318">
    <property type="entry name" value="HTH_CRP"/>
</dbReference>
<dbReference type="GeneID" id="78356027"/>
<evidence type="ECO:0000313" key="7">
    <source>
        <dbReference type="Proteomes" id="UP000254924"/>
    </source>
</evidence>
<accession>A0A380K5E2</accession>
<dbReference type="CDD" id="cd00038">
    <property type="entry name" value="CAP_ED"/>
    <property type="match status" value="1"/>
</dbReference>
<keyword evidence="1" id="KW-0805">Transcription regulation</keyword>
<feature type="domain" description="HTH crp-type" evidence="5">
    <location>
        <begin position="138"/>
        <end position="201"/>
    </location>
</feature>
<name>A0A380K5E2_9STRE</name>
<dbReference type="EMBL" id="UHFN01000007">
    <property type="protein sequence ID" value="SUN59785.1"/>
    <property type="molecule type" value="Genomic_DNA"/>
</dbReference>
<proteinExistence type="predicted"/>
<dbReference type="PANTHER" id="PTHR24567">
    <property type="entry name" value="CRP FAMILY TRANSCRIPTIONAL REGULATORY PROTEIN"/>
    <property type="match status" value="1"/>
</dbReference>
<evidence type="ECO:0000259" key="5">
    <source>
        <dbReference type="PROSITE" id="PS51063"/>
    </source>
</evidence>
<dbReference type="InterPro" id="IPR000595">
    <property type="entry name" value="cNMP-bd_dom"/>
</dbReference>
<dbReference type="RefSeq" id="WP_115268114.1">
    <property type="nucleotide sequence ID" value="NZ_JBNPNB010000125.1"/>
</dbReference>
<dbReference type="InterPro" id="IPR014710">
    <property type="entry name" value="RmlC-like_jellyroll"/>
</dbReference>
<dbReference type="Pfam" id="PF13545">
    <property type="entry name" value="HTH_Crp_2"/>
    <property type="match status" value="1"/>
</dbReference>
<sequence length="210" mass="24124">MTDYRADLAAIFPERYQKHLRLYELEAGEVICHQGDKLGALCYILEGQIKVVRRLYNGREHILDTKTAPALIGEIELLTQQKNVSSVVTLTKVTIAKLPLAHLEDDLLNDASFLLNIGKELAQALYQQNIRSTTNITYTLKERLATHILKYAEDDRFRPERTRLAESFGVSYRHVSRVLHQLTKDGVLEKDKPYYSIKDKKALKKLQITD</sequence>
<keyword evidence="7" id="KW-1185">Reference proteome</keyword>
<reference evidence="6 7" key="1">
    <citation type="submission" date="2018-06" db="EMBL/GenBank/DDBJ databases">
        <authorList>
            <consortium name="Pathogen Informatics"/>
            <person name="Doyle S."/>
        </authorList>
    </citation>
    <scope>NUCLEOTIDE SEQUENCE [LARGE SCALE GENOMIC DNA]</scope>
    <source>
        <strain evidence="6 7">NCTC12224</strain>
    </source>
</reference>
<protein>
    <submittedName>
        <fullName evidence="6">Cyclic nucleotide-binding domain-containing protein</fullName>
    </submittedName>
</protein>